<comment type="subcellular location">
    <subcellularLocation>
        <location evidence="1">Membrane</location>
        <topology evidence="1">Multi-pass membrane protein</topology>
    </subcellularLocation>
</comment>
<accession>A0A1F7X206</accession>
<evidence type="ECO:0000256" key="1">
    <source>
        <dbReference type="ARBA" id="ARBA00004141"/>
    </source>
</evidence>
<proteinExistence type="predicted"/>
<evidence type="ECO:0000313" key="7">
    <source>
        <dbReference type="Proteomes" id="UP000179219"/>
    </source>
</evidence>
<reference evidence="6 7" key="1">
    <citation type="journal article" date="2016" name="Nat. Commun.">
        <title>Thousands of microbial genomes shed light on interconnected biogeochemical processes in an aquifer system.</title>
        <authorList>
            <person name="Anantharaman K."/>
            <person name="Brown C.T."/>
            <person name="Hug L.A."/>
            <person name="Sharon I."/>
            <person name="Castelle C.J."/>
            <person name="Probst A.J."/>
            <person name="Thomas B.C."/>
            <person name="Singh A."/>
            <person name="Wilkins M.J."/>
            <person name="Karaoz U."/>
            <person name="Brodie E.L."/>
            <person name="Williams K.H."/>
            <person name="Hubbard S.S."/>
            <person name="Banfield J.F."/>
        </authorList>
    </citation>
    <scope>NUCLEOTIDE SEQUENCE [LARGE SCALE GENOMIC DNA]</scope>
</reference>
<feature type="transmembrane region" description="Helical" evidence="5">
    <location>
        <begin position="170"/>
        <end position="191"/>
    </location>
</feature>
<evidence type="ECO:0000256" key="5">
    <source>
        <dbReference type="SAM" id="Phobius"/>
    </source>
</evidence>
<evidence type="ECO:0000256" key="2">
    <source>
        <dbReference type="ARBA" id="ARBA00022692"/>
    </source>
</evidence>
<keyword evidence="4 5" id="KW-0472">Membrane</keyword>
<feature type="transmembrane region" description="Helical" evidence="5">
    <location>
        <begin position="6"/>
        <end position="27"/>
    </location>
</feature>
<dbReference type="PANTHER" id="PTHR11040">
    <property type="entry name" value="ZINC/IRON TRANSPORTER"/>
    <property type="match status" value="1"/>
</dbReference>
<sequence>MSNYLAILVLAILSGLTTLIGVALAIYFNKSIRLITTGLGFAAGIMLCISIFELLPESFNAIGLGKCVTGFILGIITIISINFIIPHHHFRDEESKLKIRLLRTSYLCALGLIIHDFPEGFAMANSFIHSPQLGLLVASGIALHNIPEEFSIAVPIILAKKKKGYLFKMAFLSGLAEPVGAIIGIFAASIVPKLTPFFLSFSAGAMVFISLHELIPTAKIYRKNIQLFGGILLSLLVYLGLTILFPQT</sequence>
<dbReference type="GO" id="GO:0016020">
    <property type="term" value="C:membrane"/>
    <property type="evidence" value="ECO:0007669"/>
    <property type="project" value="UniProtKB-SubCell"/>
</dbReference>
<name>A0A1F7X206_9BACT</name>
<feature type="transmembrane region" description="Helical" evidence="5">
    <location>
        <begin position="61"/>
        <end position="85"/>
    </location>
</feature>
<evidence type="ECO:0000256" key="4">
    <source>
        <dbReference type="ARBA" id="ARBA00023136"/>
    </source>
</evidence>
<keyword evidence="2 5" id="KW-0812">Transmembrane</keyword>
<comment type="caution">
    <text evidence="6">The sequence shown here is derived from an EMBL/GenBank/DDBJ whole genome shotgun (WGS) entry which is preliminary data.</text>
</comment>
<gene>
    <name evidence="6" type="ORF">A2159_01150</name>
</gene>
<organism evidence="6 7">
    <name type="scientific">Candidatus Woesebacteria bacterium RBG_13_34_9</name>
    <dbReference type="NCBI Taxonomy" id="1802477"/>
    <lineage>
        <taxon>Bacteria</taxon>
        <taxon>Candidatus Woeseibacteriota</taxon>
    </lineage>
</organism>
<dbReference type="Proteomes" id="UP000179219">
    <property type="component" value="Unassembled WGS sequence"/>
</dbReference>
<evidence type="ECO:0000313" key="6">
    <source>
        <dbReference type="EMBL" id="OGM08943.1"/>
    </source>
</evidence>
<dbReference type="GO" id="GO:0005385">
    <property type="term" value="F:zinc ion transmembrane transporter activity"/>
    <property type="evidence" value="ECO:0007669"/>
    <property type="project" value="TreeGrafter"/>
</dbReference>
<dbReference type="InterPro" id="IPR003689">
    <property type="entry name" value="ZIP"/>
</dbReference>
<protein>
    <submittedName>
        <fullName evidence="6">Zinc permease</fullName>
    </submittedName>
</protein>
<dbReference type="Pfam" id="PF02535">
    <property type="entry name" value="Zip"/>
    <property type="match status" value="1"/>
</dbReference>
<dbReference type="AlphaFoldDB" id="A0A1F7X206"/>
<feature type="transmembrane region" description="Helical" evidence="5">
    <location>
        <begin position="197"/>
        <end position="215"/>
    </location>
</feature>
<evidence type="ECO:0000256" key="3">
    <source>
        <dbReference type="ARBA" id="ARBA00022989"/>
    </source>
</evidence>
<feature type="transmembrane region" description="Helical" evidence="5">
    <location>
        <begin position="34"/>
        <end position="55"/>
    </location>
</feature>
<dbReference type="PANTHER" id="PTHR11040:SF205">
    <property type="entry name" value="ZINC TRANSPORTER ZUPT"/>
    <property type="match status" value="1"/>
</dbReference>
<feature type="transmembrane region" description="Helical" evidence="5">
    <location>
        <begin position="227"/>
        <end position="245"/>
    </location>
</feature>
<keyword evidence="3 5" id="KW-1133">Transmembrane helix</keyword>
<dbReference type="EMBL" id="MGFP01000036">
    <property type="protein sequence ID" value="OGM08943.1"/>
    <property type="molecule type" value="Genomic_DNA"/>
</dbReference>